<accession>A0A645C3C0</accession>
<sequence>MIQETFADDTIAGFTLMPGEPEMFQIPIVCQAPGIYNMNVKMKVKYQQQEEEINITIPPYTCPESYTQWGIWEPRVMDATLKFEGSYSWTGTEYVQVP</sequence>
<evidence type="ECO:0000313" key="1">
    <source>
        <dbReference type="EMBL" id="MPM72270.1"/>
    </source>
</evidence>
<dbReference type="EMBL" id="VSSQ01024642">
    <property type="protein sequence ID" value="MPM72270.1"/>
    <property type="molecule type" value="Genomic_DNA"/>
</dbReference>
<protein>
    <submittedName>
        <fullName evidence="1">Uncharacterized protein</fullName>
    </submittedName>
</protein>
<name>A0A645C3C0_9ZZZZ</name>
<organism evidence="1">
    <name type="scientific">bioreactor metagenome</name>
    <dbReference type="NCBI Taxonomy" id="1076179"/>
    <lineage>
        <taxon>unclassified sequences</taxon>
        <taxon>metagenomes</taxon>
        <taxon>ecological metagenomes</taxon>
    </lineage>
</organism>
<gene>
    <name evidence="1" type="ORF">SDC9_119243</name>
</gene>
<dbReference type="AlphaFoldDB" id="A0A645C3C0"/>
<comment type="caution">
    <text evidence="1">The sequence shown here is derived from an EMBL/GenBank/DDBJ whole genome shotgun (WGS) entry which is preliminary data.</text>
</comment>
<proteinExistence type="predicted"/>
<reference evidence="1" key="1">
    <citation type="submission" date="2019-08" db="EMBL/GenBank/DDBJ databases">
        <authorList>
            <person name="Kucharzyk K."/>
            <person name="Murdoch R.W."/>
            <person name="Higgins S."/>
            <person name="Loffler F."/>
        </authorList>
    </citation>
    <scope>NUCLEOTIDE SEQUENCE</scope>
</reference>